<evidence type="ECO:0000313" key="3">
    <source>
        <dbReference type="Proteomes" id="UP001549799"/>
    </source>
</evidence>
<evidence type="ECO:0000256" key="1">
    <source>
        <dbReference type="SAM" id="Phobius"/>
    </source>
</evidence>
<protein>
    <submittedName>
        <fullName evidence="2">PepSY domain-containing protein</fullName>
    </submittedName>
</protein>
<name>A0ABV2SVF6_9FLAO</name>
<keyword evidence="3" id="KW-1185">Reference proteome</keyword>
<keyword evidence="1" id="KW-0812">Transmembrane</keyword>
<gene>
    <name evidence="2" type="ORF">ABXZ36_10850</name>
</gene>
<sequence length="188" mass="21920">MRNPTKRQKQARILRIFRKVHRTMGALLFSFFFIISISGILLGWKKNSGGYILAETQKGVSSNLADWQSLDLLHQKAVGIFRDSISPLDHIEVDRMEVRKDKGIVKFTFENSFWGIQLDGTTGKLLRIEIRRGDYIEKIHDGSLLDYYFETQNGQFKLIYTTIMGVALFIFTTTGFWLWYGPKRMRKN</sequence>
<keyword evidence="1" id="KW-1133">Transmembrane helix</keyword>
<dbReference type="EMBL" id="JBEXAE010000004">
    <property type="protein sequence ID" value="MET6991143.1"/>
    <property type="molecule type" value="Genomic_DNA"/>
</dbReference>
<dbReference type="Proteomes" id="UP001549799">
    <property type="component" value="Unassembled WGS sequence"/>
</dbReference>
<keyword evidence="1" id="KW-0472">Membrane</keyword>
<accession>A0ABV2SVF6</accession>
<dbReference type="RefSeq" id="WP_354615563.1">
    <property type="nucleotide sequence ID" value="NZ_JBEXAE010000004.1"/>
</dbReference>
<comment type="caution">
    <text evidence="2">The sequence shown here is derived from an EMBL/GenBank/DDBJ whole genome shotgun (WGS) entry which is preliminary data.</text>
</comment>
<reference evidence="2 3" key="1">
    <citation type="submission" date="2024-07" db="EMBL/GenBank/DDBJ databases">
        <title>The genome sequence of type strain Sediminicola arcticus GDMCC 1.2805.</title>
        <authorList>
            <person name="Liu Y."/>
        </authorList>
    </citation>
    <scope>NUCLEOTIDE SEQUENCE [LARGE SCALE GENOMIC DNA]</scope>
    <source>
        <strain evidence="2 3">GDMCC 1.2805</strain>
    </source>
</reference>
<proteinExistence type="predicted"/>
<organism evidence="2 3">
    <name type="scientific">Sediminicola arcticus</name>
    <dbReference type="NCBI Taxonomy" id="1574308"/>
    <lineage>
        <taxon>Bacteria</taxon>
        <taxon>Pseudomonadati</taxon>
        <taxon>Bacteroidota</taxon>
        <taxon>Flavobacteriia</taxon>
        <taxon>Flavobacteriales</taxon>
        <taxon>Flavobacteriaceae</taxon>
        <taxon>Sediminicola</taxon>
    </lineage>
</organism>
<feature type="transmembrane region" description="Helical" evidence="1">
    <location>
        <begin position="158"/>
        <end position="180"/>
    </location>
</feature>
<evidence type="ECO:0000313" key="2">
    <source>
        <dbReference type="EMBL" id="MET6991143.1"/>
    </source>
</evidence>
<feature type="transmembrane region" description="Helical" evidence="1">
    <location>
        <begin position="20"/>
        <end position="44"/>
    </location>
</feature>